<keyword evidence="5 8" id="KW-0732">Signal</keyword>
<evidence type="ECO:0000256" key="3">
    <source>
        <dbReference type="ARBA" id="ARBA00022452"/>
    </source>
</evidence>
<dbReference type="SUPFAM" id="SSF49464">
    <property type="entry name" value="Carboxypeptidase regulatory domain-like"/>
    <property type="match status" value="1"/>
</dbReference>
<feature type="domain" description="TonB-dependent receptor plug" evidence="9">
    <location>
        <begin position="140"/>
        <end position="227"/>
    </location>
</feature>
<dbReference type="EMBL" id="JAPDNS010000002">
    <property type="protein sequence ID" value="MCW3486133.1"/>
    <property type="molecule type" value="Genomic_DNA"/>
</dbReference>
<evidence type="ECO:0000256" key="2">
    <source>
        <dbReference type="ARBA" id="ARBA00022448"/>
    </source>
</evidence>
<keyword evidence="3" id="KW-1134">Transmembrane beta strand</keyword>
<dbReference type="Gene3D" id="2.60.40.1120">
    <property type="entry name" value="Carboxypeptidase-like, regulatory domain"/>
    <property type="match status" value="1"/>
</dbReference>
<dbReference type="Pfam" id="PF07715">
    <property type="entry name" value="Plug"/>
    <property type="match status" value="1"/>
</dbReference>
<proteinExistence type="predicted"/>
<gene>
    <name evidence="11" type="ORF">OL497_19685</name>
</gene>
<sequence length="811" mass="89864">MMNWKIALLGLVSLPFTIMAAQAQEKQYTVKGTIVDSLSVKPVAYVTVGVLNKEGQPVAAAYSETDGSFKYTLPAAGEYTVVVTSIGYRMYRMPLIVPAAKKTVSLDTLFLAPGTQQLKEITVAATRQLVSQQPGMLVYNAENDLSNKGGTAADVLRKAPVLNVDAQGNVSMRGSTNLKILVNGKYSGQMARSAADALNMMPADMIKSVEVITTPSAKYDAEGAAGVINIITKKGRKQFSGALEVMASNWEQALNPRISFSQNKWNVNIAGHLHRLQSKTVSDLERITLTNNKPAGSLRQHTEKDNVMPHGSAEISVDYMADSLSEFSLGINTWLGNWPEDNQQTTAIIRPDGSFAEQYGQSVKTKANYLGADFSLGYNRKFSKPGQELTLLAQFSPSRDRSRYNSRQTEKDIFTRYRELNNSETLGKEWTLQADYTQPLSAAGKQILQGGIKTISRNVNNDYRVDASTMGRPEDLVLQPDRTDYFSYQQRVLAAYALLKVNFSHDWYAEAGARVEGTFIDGKFRSSGATFNNNFFNFVPTATVTKKLNEQQALSLSYTKRLTRPYIWDLNPNANASDAKNIVTGNPQLQPEIAHQAEFTYSLNTNGGLFLNAALYGKQTENSIEDYTTTDGNGISTTSKQNLATNRQFGLNVSATKDILPQWSLNGNVNVNHLDYKSGALLIINNGWAGDVNINTTYKLPANYALQAFGEYNSRLVTLQGHKTSRYYYSFSAKKELPAQKIVMTLSLVNPFSNTITQTEVLQAATFTSRMQNQYYNRAIKLTVNWEFGRMFDQRRVKKISNDDVKVQGKG</sequence>
<keyword evidence="2" id="KW-0813">Transport</keyword>
<dbReference type="Gene3D" id="2.40.170.20">
    <property type="entry name" value="TonB-dependent receptor, beta-barrel domain"/>
    <property type="match status" value="1"/>
</dbReference>
<keyword evidence="12" id="KW-1185">Reference proteome</keyword>
<dbReference type="Pfam" id="PF14905">
    <property type="entry name" value="OMP_b-brl_3"/>
    <property type="match status" value="1"/>
</dbReference>
<comment type="subcellular location">
    <subcellularLocation>
        <location evidence="1">Cell outer membrane</location>
        <topology evidence="1">Multi-pass membrane protein</topology>
    </subcellularLocation>
</comment>
<dbReference type="InterPro" id="IPR012910">
    <property type="entry name" value="Plug_dom"/>
</dbReference>
<feature type="chain" id="PRO_5046278253" evidence="8">
    <location>
        <begin position="24"/>
        <end position="811"/>
    </location>
</feature>
<keyword evidence="6" id="KW-0472">Membrane</keyword>
<dbReference type="InterPro" id="IPR008969">
    <property type="entry name" value="CarboxyPept-like_regulatory"/>
</dbReference>
<keyword evidence="7" id="KW-0998">Cell outer membrane</keyword>
<comment type="caution">
    <text evidence="11">The sequence shown here is derived from an EMBL/GenBank/DDBJ whole genome shotgun (WGS) entry which is preliminary data.</text>
</comment>
<organism evidence="11 12">
    <name type="scientific">Chitinophaga nivalis</name>
    <dbReference type="NCBI Taxonomy" id="2991709"/>
    <lineage>
        <taxon>Bacteria</taxon>
        <taxon>Pseudomonadati</taxon>
        <taxon>Bacteroidota</taxon>
        <taxon>Chitinophagia</taxon>
        <taxon>Chitinophagales</taxon>
        <taxon>Chitinophagaceae</taxon>
        <taxon>Chitinophaga</taxon>
    </lineage>
</organism>
<dbReference type="Proteomes" id="UP001207742">
    <property type="component" value="Unassembled WGS sequence"/>
</dbReference>
<evidence type="ECO:0000313" key="12">
    <source>
        <dbReference type="Proteomes" id="UP001207742"/>
    </source>
</evidence>
<dbReference type="InterPro" id="IPR039426">
    <property type="entry name" value="TonB-dep_rcpt-like"/>
</dbReference>
<evidence type="ECO:0000256" key="5">
    <source>
        <dbReference type="ARBA" id="ARBA00022729"/>
    </source>
</evidence>
<feature type="domain" description="Outer membrane protein beta-barrel" evidence="10">
    <location>
        <begin position="380"/>
        <end position="786"/>
    </location>
</feature>
<dbReference type="InterPro" id="IPR036942">
    <property type="entry name" value="Beta-barrel_TonB_sf"/>
</dbReference>
<dbReference type="RefSeq" id="WP_264732948.1">
    <property type="nucleotide sequence ID" value="NZ_JAPDNR010000001.1"/>
</dbReference>
<evidence type="ECO:0000259" key="10">
    <source>
        <dbReference type="Pfam" id="PF14905"/>
    </source>
</evidence>
<dbReference type="InterPro" id="IPR041700">
    <property type="entry name" value="OMP_b-brl_3"/>
</dbReference>
<dbReference type="SUPFAM" id="SSF56935">
    <property type="entry name" value="Porins"/>
    <property type="match status" value="1"/>
</dbReference>
<evidence type="ECO:0000259" key="9">
    <source>
        <dbReference type="Pfam" id="PF07715"/>
    </source>
</evidence>
<keyword evidence="11" id="KW-0675">Receptor</keyword>
<evidence type="ECO:0000256" key="7">
    <source>
        <dbReference type="ARBA" id="ARBA00023237"/>
    </source>
</evidence>
<dbReference type="Gene3D" id="2.170.130.10">
    <property type="entry name" value="TonB-dependent receptor, plug domain"/>
    <property type="match status" value="1"/>
</dbReference>
<dbReference type="InterPro" id="IPR037066">
    <property type="entry name" value="Plug_dom_sf"/>
</dbReference>
<dbReference type="PANTHER" id="PTHR30069:SF29">
    <property type="entry name" value="HEMOGLOBIN AND HEMOGLOBIN-HAPTOGLOBIN-BINDING PROTEIN 1-RELATED"/>
    <property type="match status" value="1"/>
</dbReference>
<feature type="signal peptide" evidence="8">
    <location>
        <begin position="1"/>
        <end position="23"/>
    </location>
</feature>
<dbReference type="Pfam" id="PF13620">
    <property type="entry name" value="CarboxypepD_reg"/>
    <property type="match status" value="1"/>
</dbReference>
<evidence type="ECO:0000313" key="11">
    <source>
        <dbReference type="EMBL" id="MCW3486133.1"/>
    </source>
</evidence>
<name>A0ABT3IQB2_9BACT</name>
<accession>A0ABT3IQB2</accession>
<protein>
    <submittedName>
        <fullName evidence="11">TonB-dependent receptor</fullName>
    </submittedName>
</protein>
<dbReference type="PANTHER" id="PTHR30069">
    <property type="entry name" value="TONB-DEPENDENT OUTER MEMBRANE RECEPTOR"/>
    <property type="match status" value="1"/>
</dbReference>
<evidence type="ECO:0000256" key="8">
    <source>
        <dbReference type="SAM" id="SignalP"/>
    </source>
</evidence>
<evidence type="ECO:0000256" key="4">
    <source>
        <dbReference type="ARBA" id="ARBA00022692"/>
    </source>
</evidence>
<reference evidence="11 12" key="1">
    <citation type="submission" date="2022-10" db="EMBL/GenBank/DDBJ databases">
        <title>Chitinophaga nivalis PC15 sp. nov., isolated from Pyeongchang county, South Korea.</title>
        <authorList>
            <person name="Trinh H.N."/>
        </authorList>
    </citation>
    <scope>NUCLEOTIDE SEQUENCE [LARGE SCALE GENOMIC DNA]</scope>
    <source>
        <strain evidence="11 12">PC14</strain>
    </source>
</reference>
<evidence type="ECO:0000256" key="6">
    <source>
        <dbReference type="ARBA" id="ARBA00023136"/>
    </source>
</evidence>
<evidence type="ECO:0000256" key="1">
    <source>
        <dbReference type="ARBA" id="ARBA00004571"/>
    </source>
</evidence>
<keyword evidence="4" id="KW-0812">Transmembrane</keyword>